<keyword evidence="3" id="KW-1185">Reference proteome</keyword>
<sequence>MGQAGRVLAAGGLQEAKVGEQEEQGILDGWIASYRGLNHVRGHQRADGTLICIPLVKLQWSWDEHPHRVRCWVDKRSEDVNDVFLAELKRLQEERQAIIDAGDPEDDDTASGPPILENRLPYSIRRFHSRRRRMLRA</sequence>
<protein>
    <submittedName>
        <fullName evidence="2">Uncharacterized protein</fullName>
    </submittedName>
</protein>
<dbReference type="EMBL" id="JASCZI010215772">
    <property type="protein sequence ID" value="MED6202561.1"/>
    <property type="molecule type" value="Genomic_DNA"/>
</dbReference>
<dbReference type="Proteomes" id="UP001341840">
    <property type="component" value="Unassembled WGS sequence"/>
</dbReference>
<accession>A0ABU6XY26</accession>
<feature type="region of interest" description="Disordered" evidence="1">
    <location>
        <begin position="98"/>
        <end position="117"/>
    </location>
</feature>
<comment type="caution">
    <text evidence="2">The sequence shown here is derived from an EMBL/GenBank/DDBJ whole genome shotgun (WGS) entry which is preliminary data.</text>
</comment>
<gene>
    <name evidence="2" type="ORF">PIB30_106778</name>
</gene>
<proteinExistence type="predicted"/>
<name>A0ABU6XY26_9FABA</name>
<reference evidence="2 3" key="1">
    <citation type="journal article" date="2023" name="Plants (Basel)">
        <title>Bridging the Gap: Combining Genomics and Transcriptomics Approaches to Understand Stylosanthes scabra, an Orphan Legume from the Brazilian Caatinga.</title>
        <authorList>
            <person name="Ferreira-Neto J.R.C."/>
            <person name="da Silva M.D."/>
            <person name="Binneck E."/>
            <person name="de Melo N.F."/>
            <person name="da Silva R.H."/>
            <person name="de Melo A.L.T.M."/>
            <person name="Pandolfi V."/>
            <person name="Bustamante F.O."/>
            <person name="Brasileiro-Vidal A.C."/>
            <person name="Benko-Iseppon A.M."/>
        </authorList>
    </citation>
    <scope>NUCLEOTIDE SEQUENCE [LARGE SCALE GENOMIC DNA]</scope>
    <source>
        <tissue evidence="2">Leaves</tissue>
    </source>
</reference>
<evidence type="ECO:0000256" key="1">
    <source>
        <dbReference type="SAM" id="MobiDB-lite"/>
    </source>
</evidence>
<evidence type="ECO:0000313" key="2">
    <source>
        <dbReference type="EMBL" id="MED6202561.1"/>
    </source>
</evidence>
<evidence type="ECO:0000313" key="3">
    <source>
        <dbReference type="Proteomes" id="UP001341840"/>
    </source>
</evidence>
<organism evidence="2 3">
    <name type="scientific">Stylosanthes scabra</name>
    <dbReference type="NCBI Taxonomy" id="79078"/>
    <lineage>
        <taxon>Eukaryota</taxon>
        <taxon>Viridiplantae</taxon>
        <taxon>Streptophyta</taxon>
        <taxon>Embryophyta</taxon>
        <taxon>Tracheophyta</taxon>
        <taxon>Spermatophyta</taxon>
        <taxon>Magnoliopsida</taxon>
        <taxon>eudicotyledons</taxon>
        <taxon>Gunneridae</taxon>
        <taxon>Pentapetalae</taxon>
        <taxon>rosids</taxon>
        <taxon>fabids</taxon>
        <taxon>Fabales</taxon>
        <taxon>Fabaceae</taxon>
        <taxon>Papilionoideae</taxon>
        <taxon>50 kb inversion clade</taxon>
        <taxon>dalbergioids sensu lato</taxon>
        <taxon>Dalbergieae</taxon>
        <taxon>Pterocarpus clade</taxon>
        <taxon>Stylosanthes</taxon>
    </lineage>
</organism>